<proteinExistence type="predicted"/>
<organism evidence="1 2">
    <name type="scientific">Senna tora</name>
    <dbReference type="NCBI Taxonomy" id="362788"/>
    <lineage>
        <taxon>Eukaryota</taxon>
        <taxon>Viridiplantae</taxon>
        <taxon>Streptophyta</taxon>
        <taxon>Embryophyta</taxon>
        <taxon>Tracheophyta</taxon>
        <taxon>Spermatophyta</taxon>
        <taxon>Magnoliopsida</taxon>
        <taxon>eudicotyledons</taxon>
        <taxon>Gunneridae</taxon>
        <taxon>Pentapetalae</taxon>
        <taxon>rosids</taxon>
        <taxon>fabids</taxon>
        <taxon>Fabales</taxon>
        <taxon>Fabaceae</taxon>
        <taxon>Caesalpinioideae</taxon>
        <taxon>Cassia clade</taxon>
        <taxon>Senna</taxon>
    </lineage>
</organism>
<reference evidence="1" key="1">
    <citation type="submission" date="2020-09" db="EMBL/GenBank/DDBJ databases">
        <title>Genome-Enabled Discovery of Anthraquinone Biosynthesis in Senna tora.</title>
        <authorList>
            <person name="Kang S.-H."/>
            <person name="Pandey R.P."/>
            <person name="Lee C.-M."/>
            <person name="Sim J.-S."/>
            <person name="Jeong J.-T."/>
            <person name="Choi B.-S."/>
            <person name="Jung M."/>
            <person name="Ginzburg D."/>
            <person name="Zhao K."/>
            <person name="Won S.Y."/>
            <person name="Oh T.-J."/>
            <person name="Yu Y."/>
            <person name="Kim N.-H."/>
            <person name="Lee O.R."/>
            <person name="Lee T.-H."/>
            <person name="Bashyal P."/>
            <person name="Kim T.-S."/>
            <person name="Lee W.-H."/>
            <person name="Kawkins C."/>
            <person name="Kim C.-K."/>
            <person name="Kim J.S."/>
            <person name="Ahn B.O."/>
            <person name="Rhee S.Y."/>
            <person name="Sohng J.K."/>
        </authorList>
    </citation>
    <scope>NUCLEOTIDE SEQUENCE</scope>
    <source>
        <tissue evidence="1">Leaf</tissue>
    </source>
</reference>
<protein>
    <submittedName>
        <fullName evidence="1">Uncharacterized protein</fullName>
    </submittedName>
</protein>
<comment type="caution">
    <text evidence="1">The sequence shown here is derived from an EMBL/GenBank/DDBJ whole genome shotgun (WGS) entry which is preliminary data.</text>
</comment>
<dbReference type="AlphaFoldDB" id="A0A834TC20"/>
<accession>A0A834TC20</accession>
<evidence type="ECO:0000313" key="2">
    <source>
        <dbReference type="Proteomes" id="UP000634136"/>
    </source>
</evidence>
<dbReference type="EMBL" id="JAAIUW010000008">
    <property type="protein sequence ID" value="KAF7819433.1"/>
    <property type="molecule type" value="Genomic_DNA"/>
</dbReference>
<sequence length="25" mass="2768">MGVSVALFTKIIVEGDVTKIEFKKD</sequence>
<keyword evidence="2" id="KW-1185">Reference proteome</keyword>
<name>A0A834TC20_9FABA</name>
<gene>
    <name evidence="1" type="ORF">G2W53_024888</name>
</gene>
<evidence type="ECO:0000313" key="1">
    <source>
        <dbReference type="EMBL" id="KAF7819433.1"/>
    </source>
</evidence>
<dbReference type="Proteomes" id="UP000634136">
    <property type="component" value="Unassembled WGS sequence"/>
</dbReference>